<dbReference type="Proteomes" id="UP000325255">
    <property type="component" value="Unassembled WGS sequence"/>
</dbReference>
<dbReference type="InterPro" id="IPR010126">
    <property type="entry name" value="Esterase_phb"/>
</dbReference>
<evidence type="ECO:0000313" key="10">
    <source>
        <dbReference type="Proteomes" id="UP000325255"/>
    </source>
</evidence>
<keyword evidence="10" id="KW-1185">Reference proteome</keyword>
<evidence type="ECO:0008006" key="11">
    <source>
        <dbReference type="Google" id="ProtNLM"/>
    </source>
</evidence>
<organism evidence="9 10">
    <name type="scientific">Rhodovastum atsumiense</name>
    <dbReference type="NCBI Taxonomy" id="504468"/>
    <lineage>
        <taxon>Bacteria</taxon>
        <taxon>Pseudomonadati</taxon>
        <taxon>Pseudomonadota</taxon>
        <taxon>Alphaproteobacteria</taxon>
        <taxon>Acetobacterales</taxon>
        <taxon>Acetobacteraceae</taxon>
        <taxon>Rhodovastum</taxon>
    </lineage>
</organism>
<keyword evidence="8" id="KW-0472">Membrane</keyword>
<keyword evidence="5" id="KW-0378">Hydrolase</keyword>
<dbReference type="GO" id="GO:0005576">
    <property type="term" value="C:extracellular region"/>
    <property type="evidence" value="ECO:0007669"/>
    <property type="project" value="UniProtKB-SubCell"/>
</dbReference>
<keyword evidence="6" id="KW-0119">Carbohydrate metabolism</keyword>
<accession>A0A5M6IQX2</accession>
<dbReference type="Pfam" id="PF10503">
    <property type="entry name" value="Esterase_PHB"/>
    <property type="match status" value="1"/>
</dbReference>
<dbReference type="AlphaFoldDB" id="A0A5M6IQX2"/>
<comment type="subcellular location">
    <subcellularLocation>
        <location evidence="1">Secreted</location>
    </subcellularLocation>
</comment>
<keyword evidence="4" id="KW-0732">Signal</keyword>
<keyword evidence="7" id="KW-0624">Polysaccharide degradation</keyword>
<dbReference type="GO" id="GO:0045493">
    <property type="term" value="P:xylan catabolic process"/>
    <property type="evidence" value="ECO:0007669"/>
    <property type="project" value="UniProtKB-KW"/>
</dbReference>
<evidence type="ECO:0000256" key="4">
    <source>
        <dbReference type="ARBA" id="ARBA00022729"/>
    </source>
</evidence>
<dbReference type="OrthoDB" id="9767239at2"/>
<proteinExistence type="predicted"/>
<gene>
    <name evidence="9" type="ORF">F1189_19760</name>
</gene>
<dbReference type="EMBL" id="VWPK01000034">
    <property type="protein sequence ID" value="KAA5610347.1"/>
    <property type="molecule type" value="Genomic_DNA"/>
</dbReference>
<dbReference type="PANTHER" id="PTHR38050">
    <property type="match status" value="1"/>
</dbReference>
<sequence length="379" mass="39400">MMPHSPPRAPPARSGRRRWLSGLRVFLAAGLGGFWATILIAGFLMVESLAARATSAVVAPPDIRRVVLQIGDRQRSYVLQAPPKATGARPLVVALHGWLGTGEGLEEMSGLSEAALRRGFTVAYPDGVWRAWGVSPTEAKGIADAAFLKTLVADVAARMPVDPKRIYLVGFSAGGFMAQSLACSGEMKVAGVAVVASNLFATAASACPHPPAVPFLVIHGTADPMVPYGGGETPRGTILSIPETLAYWAQANGCAGPFTRAPATSADPVVPVLRESAMNCPAGRAVEALLLEGGGHDWPGTAAWLPSFIVGQRSDAVNATGAILDFLLRGQDGSRSAALGQRLDQVAPGDDAAQLVALHHQHAADVVPGNQLGDVAQRR</sequence>
<comment type="caution">
    <text evidence="9">The sequence shown here is derived from an EMBL/GenBank/DDBJ whole genome shotgun (WGS) entry which is preliminary data.</text>
</comment>
<evidence type="ECO:0000256" key="1">
    <source>
        <dbReference type="ARBA" id="ARBA00004613"/>
    </source>
</evidence>
<dbReference type="InterPro" id="IPR043595">
    <property type="entry name" value="FaeB/C/D"/>
</dbReference>
<evidence type="ECO:0000256" key="6">
    <source>
        <dbReference type="ARBA" id="ARBA00023277"/>
    </source>
</evidence>
<evidence type="ECO:0000313" key="9">
    <source>
        <dbReference type="EMBL" id="KAA5610347.1"/>
    </source>
</evidence>
<keyword evidence="8" id="KW-0812">Transmembrane</keyword>
<dbReference type="InterPro" id="IPR029058">
    <property type="entry name" value="AB_hydrolase_fold"/>
</dbReference>
<evidence type="ECO:0000256" key="3">
    <source>
        <dbReference type="ARBA" id="ARBA00022651"/>
    </source>
</evidence>
<dbReference type="SUPFAM" id="SSF53474">
    <property type="entry name" value="alpha/beta-Hydrolases"/>
    <property type="match status" value="1"/>
</dbReference>
<evidence type="ECO:0000256" key="5">
    <source>
        <dbReference type="ARBA" id="ARBA00022801"/>
    </source>
</evidence>
<name>A0A5M6IQX2_9PROT</name>
<protein>
    <recommendedName>
        <fullName evidence="11">Prolyl oligopeptidase family serine peptidase</fullName>
    </recommendedName>
</protein>
<evidence type="ECO:0000256" key="7">
    <source>
        <dbReference type="ARBA" id="ARBA00023326"/>
    </source>
</evidence>
<keyword evidence="2" id="KW-0964">Secreted</keyword>
<evidence type="ECO:0000256" key="8">
    <source>
        <dbReference type="SAM" id="Phobius"/>
    </source>
</evidence>
<reference evidence="9 10" key="1">
    <citation type="submission" date="2019-09" db="EMBL/GenBank/DDBJ databases">
        <title>Genome sequence of Rhodovastum atsumiense, a diverse member of the Acetobacteraceae family of non-sulfur purple photosynthetic bacteria.</title>
        <authorList>
            <person name="Meyer T."/>
            <person name="Kyndt J."/>
        </authorList>
    </citation>
    <scope>NUCLEOTIDE SEQUENCE [LARGE SCALE GENOMIC DNA]</scope>
    <source>
        <strain evidence="9 10">DSM 21279</strain>
    </source>
</reference>
<keyword evidence="3" id="KW-0858">Xylan degradation</keyword>
<dbReference type="Gene3D" id="3.40.50.1820">
    <property type="entry name" value="alpha/beta hydrolase"/>
    <property type="match status" value="1"/>
</dbReference>
<evidence type="ECO:0000256" key="2">
    <source>
        <dbReference type="ARBA" id="ARBA00022525"/>
    </source>
</evidence>
<dbReference type="GO" id="GO:0030600">
    <property type="term" value="F:feruloyl esterase activity"/>
    <property type="evidence" value="ECO:0007669"/>
    <property type="project" value="InterPro"/>
</dbReference>
<feature type="transmembrane region" description="Helical" evidence="8">
    <location>
        <begin position="21"/>
        <end position="46"/>
    </location>
</feature>
<keyword evidence="8" id="KW-1133">Transmembrane helix</keyword>
<dbReference type="PANTHER" id="PTHR38050:SF2">
    <property type="entry name" value="FERULOYL ESTERASE C-RELATED"/>
    <property type="match status" value="1"/>
</dbReference>